<evidence type="ECO:0000313" key="1">
    <source>
        <dbReference type="EMBL" id="KAJ8679463.1"/>
    </source>
</evidence>
<evidence type="ECO:0000313" key="2">
    <source>
        <dbReference type="Proteomes" id="UP001239111"/>
    </source>
</evidence>
<dbReference type="Proteomes" id="UP001239111">
    <property type="component" value="Chromosome 2"/>
</dbReference>
<proteinExistence type="predicted"/>
<name>A0ACC2P7R4_9HYME</name>
<protein>
    <submittedName>
        <fullName evidence="1">Uncharacterized protein</fullName>
    </submittedName>
</protein>
<gene>
    <name evidence="1" type="ORF">QAD02_015250</name>
</gene>
<reference evidence="1" key="1">
    <citation type="submission" date="2023-04" db="EMBL/GenBank/DDBJ databases">
        <title>A chromosome-level genome assembly of the parasitoid wasp Eretmocerus hayati.</title>
        <authorList>
            <person name="Zhong Y."/>
            <person name="Liu S."/>
            <person name="Liu Y."/>
        </authorList>
    </citation>
    <scope>NUCLEOTIDE SEQUENCE</scope>
    <source>
        <strain evidence="1">ZJU_SS_LIU_2023</strain>
    </source>
</reference>
<organism evidence="1 2">
    <name type="scientific">Eretmocerus hayati</name>
    <dbReference type="NCBI Taxonomy" id="131215"/>
    <lineage>
        <taxon>Eukaryota</taxon>
        <taxon>Metazoa</taxon>
        <taxon>Ecdysozoa</taxon>
        <taxon>Arthropoda</taxon>
        <taxon>Hexapoda</taxon>
        <taxon>Insecta</taxon>
        <taxon>Pterygota</taxon>
        <taxon>Neoptera</taxon>
        <taxon>Endopterygota</taxon>
        <taxon>Hymenoptera</taxon>
        <taxon>Apocrita</taxon>
        <taxon>Proctotrupomorpha</taxon>
        <taxon>Chalcidoidea</taxon>
        <taxon>Aphelinidae</taxon>
        <taxon>Aphelininae</taxon>
        <taxon>Eretmocerus</taxon>
    </lineage>
</organism>
<accession>A0ACC2P7R4</accession>
<sequence length="424" mass="48268">MSATCITFFDSFHYTSVREDDAINIGAVSLEAALDSGIYSVDQRRKLVRIVTDGIIRMCESLCPPTGLKVIGAQSITTEFPKLATGSEGWRTYYDPVTYKGFIEFRLKTLRKKSKKRKLACTDDAPGISDKRPRQTTVETVDNNVESQLIDEDEYKEIIADMRALGTTENDKEEILQLMEKSRVNSRRDIVSSEERDEPLTLNDILRKFDKFKYFEGQEFLAKFPSFYVTGILKYCEMYKPDLLVQTMDIFDENLRAPIILPSLLPSLNFTKKTAGPSKSKKSTTKLTNRECSKLTPPKDAIFSSQKLPNKNLLRFVDASDDPLRDARPSSTQPFLVCACTGQEKREQFYIKADGHVIPVGQDSLKAFDVLLKLHYCFEICFAPDLVMFYDFLSNIVMEMSEARSHNIDFNTSLNNITNLDLPK</sequence>
<keyword evidence="2" id="KW-1185">Reference proteome</keyword>
<dbReference type="EMBL" id="CM056742">
    <property type="protein sequence ID" value="KAJ8679463.1"/>
    <property type="molecule type" value="Genomic_DNA"/>
</dbReference>
<comment type="caution">
    <text evidence="1">The sequence shown here is derived from an EMBL/GenBank/DDBJ whole genome shotgun (WGS) entry which is preliminary data.</text>
</comment>